<feature type="transmembrane region" description="Helical" evidence="1">
    <location>
        <begin position="49"/>
        <end position="68"/>
    </location>
</feature>
<gene>
    <name evidence="2" type="ORF">EV192_102352</name>
</gene>
<feature type="transmembrane region" description="Helical" evidence="1">
    <location>
        <begin position="204"/>
        <end position="225"/>
    </location>
</feature>
<name>A0A4R2K785_9PSEU</name>
<evidence type="ECO:0000313" key="3">
    <source>
        <dbReference type="Proteomes" id="UP000295680"/>
    </source>
</evidence>
<protein>
    <submittedName>
        <fullName evidence="2">Uncharacterized protein</fullName>
    </submittedName>
</protein>
<dbReference type="Proteomes" id="UP000295680">
    <property type="component" value="Unassembled WGS sequence"/>
</dbReference>
<feature type="transmembrane region" description="Helical" evidence="1">
    <location>
        <begin position="161"/>
        <end position="184"/>
    </location>
</feature>
<feature type="transmembrane region" description="Helical" evidence="1">
    <location>
        <begin position="261"/>
        <end position="280"/>
    </location>
</feature>
<keyword evidence="1" id="KW-0812">Transmembrane</keyword>
<feature type="transmembrane region" description="Helical" evidence="1">
    <location>
        <begin position="128"/>
        <end position="149"/>
    </location>
</feature>
<dbReference type="RefSeq" id="WP_132113819.1">
    <property type="nucleotide sequence ID" value="NZ_SLWS01000002.1"/>
</dbReference>
<feature type="transmembrane region" description="Helical" evidence="1">
    <location>
        <begin position="15"/>
        <end position="37"/>
    </location>
</feature>
<proteinExistence type="predicted"/>
<organism evidence="2 3">
    <name type="scientific">Actinocrispum wychmicini</name>
    <dbReference type="NCBI Taxonomy" id="1213861"/>
    <lineage>
        <taxon>Bacteria</taxon>
        <taxon>Bacillati</taxon>
        <taxon>Actinomycetota</taxon>
        <taxon>Actinomycetes</taxon>
        <taxon>Pseudonocardiales</taxon>
        <taxon>Pseudonocardiaceae</taxon>
        <taxon>Actinocrispum</taxon>
    </lineage>
</organism>
<keyword evidence="1" id="KW-1133">Transmembrane helix</keyword>
<keyword evidence="3" id="KW-1185">Reference proteome</keyword>
<keyword evidence="1" id="KW-0472">Membrane</keyword>
<dbReference type="OrthoDB" id="4051943at2"/>
<dbReference type="EMBL" id="SLWS01000002">
    <property type="protein sequence ID" value="TCO62215.1"/>
    <property type="molecule type" value="Genomic_DNA"/>
</dbReference>
<feature type="transmembrane region" description="Helical" evidence="1">
    <location>
        <begin position="232"/>
        <end position="255"/>
    </location>
</feature>
<sequence>MLTSGILSPVLSRSIFELFVSVIGALATSLGALLYLLRVRLDRPAIGKFNGRDVLILFVFLAILPAVYLVLPRWAVTSLLSLTFMASLSIGFRPLFNPTPLWVGIGVLLGGNIWLGQNALGTVPGWQAFWAETSVVVVLGAVSVANLYVQGGMQLRHVAWFAVGLAVYDAVFTVAIPVSNLLVREFVGYPLFPAVGMRIGFDEAIVGLGDLLVYGLFTAAALKAYGWPAVRLALVLVVVFGAAMPALSSLLIDYIDARADIVIPAQTWFGPAAYIGYRWLRHRYGPERTMREFLASRTVVPDLVAVPA</sequence>
<comment type="caution">
    <text evidence="2">The sequence shown here is derived from an EMBL/GenBank/DDBJ whole genome shotgun (WGS) entry which is preliminary data.</text>
</comment>
<reference evidence="2 3" key="1">
    <citation type="submission" date="2019-03" db="EMBL/GenBank/DDBJ databases">
        <title>Genomic Encyclopedia of Type Strains, Phase IV (KMG-IV): sequencing the most valuable type-strain genomes for metagenomic binning, comparative biology and taxonomic classification.</title>
        <authorList>
            <person name="Goeker M."/>
        </authorList>
    </citation>
    <scope>NUCLEOTIDE SEQUENCE [LARGE SCALE GENOMIC DNA]</scope>
    <source>
        <strain evidence="2 3">DSM 45934</strain>
    </source>
</reference>
<evidence type="ECO:0000256" key="1">
    <source>
        <dbReference type="SAM" id="Phobius"/>
    </source>
</evidence>
<accession>A0A4R2K785</accession>
<dbReference type="AlphaFoldDB" id="A0A4R2K785"/>
<evidence type="ECO:0000313" key="2">
    <source>
        <dbReference type="EMBL" id="TCO62215.1"/>
    </source>
</evidence>